<dbReference type="AlphaFoldDB" id="A0A165AMX2"/>
<dbReference type="InterPro" id="IPR031335">
    <property type="entry name" value="Glyco_hydro_63_C"/>
</dbReference>
<evidence type="ECO:0000256" key="2">
    <source>
        <dbReference type="ARBA" id="ARBA00010833"/>
    </source>
</evidence>
<dbReference type="InterPro" id="IPR012341">
    <property type="entry name" value="6hp_glycosidase-like_sf"/>
</dbReference>
<evidence type="ECO:0000256" key="5">
    <source>
        <dbReference type="ARBA" id="ARBA00022824"/>
    </source>
</evidence>
<organism evidence="17 18">
    <name type="scientific">Sistotremastrum niveocremeum HHB9708</name>
    <dbReference type="NCBI Taxonomy" id="1314777"/>
    <lineage>
        <taxon>Eukaryota</taxon>
        <taxon>Fungi</taxon>
        <taxon>Dikarya</taxon>
        <taxon>Basidiomycota</taxon>
        <taxon>Agaricomycotina</taxon>
        <taxon>Agaricomycetes</taxon>
        <taxon>Sistotremastrales</taxon>
        <taxon>Sistotremastraceae</taxon>
        <taxon>Sertulicium</taxon>
        <taxon>Sertulicium niveocremeum</taxon>
    </lineage>
</organism>
<evidence type="ECO:0000256" key="8">
    <source>
        <dbReference type="ARBA" id="ARBA00023136"/>
    </source>
</evidence>
<dbReference type="Proteomes" id="UP000076722">
    <property type="component" value="Unassembled WGS sequence"/>
</dbReference>
<comment type="catalytic activity">
    <reaction evidence="12">
        <text>N(4)-(alpha-D-Glc-(1-&gt;2)-alpha-D-Glc-(1-&gt;3)-alpha-D-Glc-(1-&gt;3)-alpha-D-Man-(1-&gt;2)-alpha-D-Man-(1-&gt;2)-alpha-D-Man-(1-&gt;3)-[alpha-D-Man-(1-&gt;2)-alpha-D-Man-(1-&gt;3)-[alpha-D-Man-(1-&gt;2)-alpha-D-Man-(1-&gt;6)]-alpha-D-Man-(1-&gt;6)]-beta-D-Man-(1-&gt;4)-beta-D-GlcNAc-(1-&gt;4)-beta-D-GlcNAc)-L-asparaginyl-[protein] + H2O = N(4)-(alpha-D-Glc-(1-&gt;3)-alpha-D-Glc-(1-&gt;3)-alpha-D-Man-(1-&gt;2)-alpha-D-Man-(1-&gt;2)-alpha-D-Man-(1-&gt;3)-[alpha-D-Man-(1-&gt;2)-alpha-D-Man-(1-&gt;3)-[alpha-D-Man-(1-&gt;2)-alpha-D-Man-(1-&gt;6)]-alpha-D-Man-(1-&gt;6)]-beta-D-Man-(1-&gt;4)-beta-D-GlcNAc-(1-&gt;4)-beta-D-GlcNAc)-L-asparaginyl-[protein] + beta-D-glucose</text>
        <dbReference type="Rhea" id="RHEA:55988"/>
        <dbReference type="Rhea" id="RHEA-COMP:12806"/>
        <dbReference type="Rhea" id="RHEA-COMP:14355"/>
        <dbReference type="ChEBI" id="CHEBI:15377"/>
        <dbReference type="ChEBI" id="CHEBI:15903"/>
        <dbReference type="ChEBI" id="CHEBI:59082"/>
        <dbReference type="ChEBI" id="CHEBI:132537"/>
        <dbReference type="EC" id="3.2.1.106"/>
    </reaction>
</comment>
<protein>
    <recommendedName>
        <fullName evidence="11 12">Mannosyl-oligosaccharide glucosidase</fullName>
        <ecNumber evidence="11 12">3.2.1.106</ecNumber>
    </recommendedName>
</protein>
<keyword evidence="7" id="KW-1133">Transmembrane helix</keyword>
<evidence type="ECO:0000256" key="11">
    <source>
        <dbReference type="ARBA" id="ARBA00038888"/>
    </source>
</evidence>
<dbReference type="EC" id="3.2.1.106" evidence="11 12"/>
<gene>
    <name evidence="17" type="ORF">SISNIDRAFT_448202</name>
</gene>
<evidence type="ECO:0000259" key="15">
    <source>
        <dbReference type="Pfam" id="PF03200"/>
    </source>
</evidence>
<evidence type="ECO:0000256" key="10">
    <source>
        <dbReference type="ARBA" id="ARBA00023295"/>
    </source>
</evidence>
<keyword evidence="14" id="KW-0732">Signal</keyword>
<feature type="domain" description="Glycosyl hydrolase family 63 C-terminal" evidence="15">
    <location>
        <begin position="292"/>
        <end position="791"/>
    </location>
</feature>
<evidence type="ECO:0000256" key="1">
    <source>
        <dbReference type="ARBA" id="ARBA00004648"/>
    </source>
</evidence>
<keyword evidence="6" id="KW-0735">Signal-anchor</keyword>
<evidence type="ECO:0000256" key="6">
    <source>
        <dbReference type="ARBA" id="ARBA00022968"/>
    </source>
</evidence>
<dbReference type="GO" id="GO:0005789">
    <property type="term" value="C:endoplasmic reticulum membrane"/>
    <property type="evidence" value="ECO:0007669"/>
    <property type="project" value="UniProtKB-SubCell"/>
</dbReference>
<dbReference type="GO" id="GO:0004573">
    <property type="term" value="F:Glc3Man9GlcNAc2 oligosaccharide glucosidase activity"/>
    <property type="evidence" value="ECO:0007669"/>
    <property type="project" value="UniProtKB-UniRule"/>
</dbReference>
<evidence type="ECO:0000256" key="4">
    <source>
        <dbReference type="ARBA" id="ARBA00022801"/>
    </source>
</evidence>
<evidence type="ECO:0000256" key="9">
    <source>
        <dbReference type="ARBA" id="ARBA00023180"/>
    </source>
</evidence>
<dbReference type="PANTHER" id="PTHR10412">
    <property type="entry name" value="MANNOSYL-OLIGOSACCHARIDE GLUCOSIDASE"/>
    <property type="match status" value="1"/>
</dbReference>
<keyword evidence="5 12" id="KW-0256">Endoplasmic reticulum</keyword>
<dbReference type="Gene3D" id="2.70.98.110">
    <property type="entry name" value="Glycosyl hydrolase family 63, N-terminal domain"/>
    <property type="match status" value="1"/>
</dbReference>
<dbReference type="OrthoDB" id="410058at2759"/>
<feature type="signal peptide" evidence="14">
    <location>
        <begin position="1"/>
        <end position="16"/>
    </location>
</feature>
<keyword evidence="9" id="KW-0325">Glycoprotein</keyword>
<evidence type="ECO:0000256" key="3">
    <source>
        <dbReference type="ARBA" id="ARBA00022692"/>
    </source>
</evidence>
<keyword evidence="4 12" id="KW-0378">Hydrolase</keyword>
<feature type="chain" id="PRO_5007855373" description="Mannosyl-oligosaccharide glucosidase" evidence="14">
    <location>
        <begin position="17"/>
        <end position="793"/>
    </location>
</feature>
<accession>A0A165AMX2</accession>
<comment type="function">
    <text evidence="12">Cleaves the distal alpha 1,2-linked glucose residue from the Glc(3)Man(9)GlcNAc(2) oligosaccharide precursor.</text>
</comment>
<dbReference type="InterPro" id="IPR031631">
    <property type="entry name" value="Glyco_hydro_63N"/>
</dbReference>
<proteinExistence type="inferred from homology"/>
<keyword evidence="8" id="KW-0472">Membrane</keyword>
<evidence type="ECO:0000256" key="14">
    <source>
        <dbReference type="SAM" id="SignalP"/>
    </source>
</evidence>
<evidence type="ECO:0000256" key="13">
    <source>
        <dbReference type="SAM" id="MobiDB-lite"/>
    </source>
</evidence>
<keyword evidence="10 12" id="KW-0326">Glycosidase</keyword>
<dbReference type="PANTHER" id="PTHR10412:SF11">
    <property type="entry name" value="MANNOSYL-OLIGOSACCHARIDE GLUCOSIDASE"/>
    <property type="match status" value="1"/>
</dbReference>
<dbReference type="InterPro" id="IPR008928">
    <property type="entry name" value="6-hairpin_glycosidase_sf"/>
</dbReference>
<dbReference type="Pfam" id="PF03200">
    <property type="entry name" value="Glyco_hydro_63"/>
    <property type="match status" value="1"/>
</dbReference>
<dbReference type="SUPFAM" id="SSF48208">
    <property type="entry name" value="Six-hairpin glycosidases"/>
    <property type="match status" value="1"/>
</dbReference>
<dbReference type="Gene3D" id="1.50.10.10">
    <property type="match status" value="1"/>
</dbReference>
<comment type="subcellular location">
    <subcellularLocation>
        <location evidence="1 12">Endoplasmic reticulum membrane</location>
        <topology evidence="1 12">Single-pass type II membrane protein</topology>
    </subcellularLocation>
</comment>
<sequence length="793" mass="90417">MRLLFLLLTLFIFVEANDEPDTSLIWGTYRPGLYFGLRPRFPESLLSGLMWFGVHDYQSFLKTRHACDQDDGLESYTWTHYDPREGGVQVLKDGKNNLQLTIEWLKIPGGEHGGSWAARVKGEPMNDDLPSRISMLWYLGMEGLGSVDLDNDEEEDGLEGPVRFSGSSPELGDFTVRIVDGPRNEYITRGNHLQDFANKLEKTHYLGLKVQSGSIWRAKEIILQKILESAQAIIPTYSDPQAGPPDPSVTLLLTDETYSGSNLYVVQKMLEGPFQFDVFFDSASARQKLDSSVITEGIPAFKESYTRRFAETFPLSGAFNSSYRSFSQDITANLLGGIGYFYGDSILDKAFVEEWDEDEESMNDGSRTGEPTRAPPRELLTATPSRSFFPRGFYWDEGFHLLHIGPWDNDLSLEILRDWIKLIDDNGWVGREQILGEEARSRVPPQFQAQYPTHANPPTLAMAVTAMIGRLREASHSLDNDLNVGSMQEPLAIPRSGKPGNRYIDSPQLAQDYLRSIYPQLKLHYEWFHRTQRGQIKQYARKAKSRTEAYRWRGRSATHVLTSGLDDYPRAPPHAGELHVDLISWMAFFSRTMKDIASFMGNEEDATRFASIEGDILANIDDLHWSETEKMYCDVGVDLNDESYHECHKGYISLFPFLLGLVSPTSPNLGHILDLVRSPTHLWSPYGIRSLSAEHPLFGKDENYWRGNIWIQMNYLALSSLYKIYAAEPGPYQEQARDIYAELRQNVIDNTFKEYERTGYVWEQYDALTGEGRRSHPFTGWTSLLSLIMSEKY</sequence>
<keyword evidence="18" id="KW-1185">Reference proteome</keyword>
<evidence type="ECO:0000313" key="18">
    <source>
        <dbReference type="Proteomes" id="UP000076722"/>
    </source>
</evidence>
<comment type="similarity">
    <text evidence="2 12">Belongs to the glycosyl hydrolase 63 family.</text>
</comment>
<name>A0A165AMX2_9AGAM</name>
<evidence type="ECO:0000256" key="12">
    <source>
        <dbReference type="RuleBase" id="RU368089"/>
    </source>
</evidence>
<evidence type="ECO:0000313" key="17">
    <source>
        <dbReference type="EMBL" id="KZS99305.1"/>
    </source>
</evidence>
<feature type="region of interest" description="Disordered" evidence="13">
    <location>
        <begin position="358"/>
        <end position="378"/>
    </location>
</feature>
<dbReference type="GO" id="GO:0009311">
    <property type="term" value="P:oligosaccharide metabolic process"/>
    <property type="evidence" value="ECO:0007669"/>
    <property type="project" value="UniProtKB-UniRule"/>
</dbReference>
<dbReference type="InterPro" id="IPR004888">
    <property type="entry name" value="Glycoside_hydrolase_63"/>
</dbReference>
<keyword evidence="3" id="KW-0812">Transmembrane</keyword>
<dbReference type="Pfam" id="PF16923">
    <property type="entry name" value="Glyco_hydro_63N"/>
    <property type="match status" value="1"/>
</dbReference>
<evidence type="ECO:0000259" key="16">
    <source>
        <dbReference type="Pfam" id="PF16923"/>
    </source>
</evidence>
<dbReference type="EMBL" id="KV419394">
    <property type="protein sequence ID" value="KZS99305.1"/>
    <property type="molecule type" value="Genomic_DNA"/>
</dbReference>
<feature type="domain" description="Glycosyl hydrolase family 63 N-terminal" evidence="16">
    <location>
        <begin position="23"/>
        <end position="248"/>
    </location>
</feature>
<dbReference type="GO" id="GO:0006487">
    <property type="term" value="P:protein N-linked glycosylation"/>
    <property type="evidence" value="ECO:0007669"/>
    <property type="project" value="UniProtKB-UniRule"/>
</dbReference>
<dbReference type="InterPro" id="IPR038518">
    <property type="entry name" value="Glyco_hydro_63N_sf"/>
</dbReference>
<dbReference type="STRING" id="1314777.A0A165AMX2"/>
<reference evidence="17 18" key="1">
    <citation type="journal article" date="2016" name="Mol. Biol. Evol.">
        <title>Comparative Genomics of Early-Diverging Mushroom-Forming Fungi Provides Insights into the Origins of Lignocellulose Decay Capabilities.</title>
        <authorList>
            <person name="Nagy L.G."/>
            <person name="Riley R."/>
            <person name="Tritt A."/>
            <person name="Adam C."/>
            <person name="Daum C."/>
            <person name="Floudas D."/>
            <person name="Sun H."/>
            <person name="Yadav J.S."/>
            <person name="Pangilinan J."/>
            <person name="Larsson K.H."/>
            <person name="Matsuura K."/>
            <person name="Barry K."/>
            <person name="Labutti K."/>
            <person name="Kuo R."/>
            <person name="Ohm R.A."/>
            <person name="Bhattacharya S.S."/>
            <person name="Shirouzu T."/>
            <person name="Yoshinaga Y."/>
            <person name="Martin F.M."/>
            <person name="Grigoriev I.V."/>
            <person name="Hibbett D.S."/>
        </authorList>
    </citation>
    <scope>NUCLEOTIDE SEQUENCE [LARGE SCALE GENOMIC DNA]</scope>
    <source>
        <strain evidence="17 18">HHB9708</strain>
    </source>
</reference>
<evidence type="ECO:0000256" key="7">
    <source>
        <dbReference type="ARBA" id="ARBA00022989"/>
    </source>
</evidence>